<protein>
    <submittedName>
        <fullName evidence="1">Uncharacterized protein</fullName>
    </submittedName>
</protein>
<comment type="caution">
    <text evidence="1">The sequence shown here is derived from an EMBL/GenBank/DDBJ whole genome shotgun (WGS) entry which is preliminary data.</text>
</comment>
<dbReference type="HOGENOM" id="CLU_2933124_0_0_9"/>
<evidence type="ECO:0000313" key="2">
    <source>
        <dbReference type="Proteomes" id="UP000004893"/>
    </source>
</evidence>
<organism evidence="1 2">
    <name type="scientific">[Clostridium] hylemonae DSM 15053</name>
    <dbReference type="NCBI Taxonomy" id="553973"/>
    <lineage>
        <taxon>Bacteria</taxon>
        <taxon>Bacillati</taxon>
        <taxon>Bacillota</taxon>
        <taxon>Clostridia</taxon>
        <taxon>Lachnospirales</taxon>
        <taxon>Lachnospiraceae</taxon>
    </lineage>
</organism>
<dbReference type="STRING" id="553973.CLOHYLEM_05042"/>
<sequence>MFSIKYKQGLQSIKYYILRISQKKRLTHTQRDSVPYSYGRAQDIRRQNSALLPLLSMIRG</sequence>
<name>C0BZ03_9FIRM</name>
<reference evidence="1" key="2">
    <citation type="submission" date="2013-06" db="EMBL/GenBank/DDBJ databases">
        <title>Draft genome sequence of Clostridium hylemonae (DSM 15053).</title>
        <authorList>
            <person name="Sudarsanam P."/>
            <person name="Ley R."/>
            <person name="Guruge J."/>
            <person name="Turnbaugh P.J."/>
            <person name="Mahowald M."/>
            <person name="Liep D."/>
            <person name="Gordon J."/>
        </authorList>
    </citation>
    <scope>NUCLEOTIDE SEQUENCE</scope>
    <source>
        <strain evidence="1">DSM 15053</strain>
    </source>
</reference>
<proteinExistence type="predicted"/>
<keyword evidence="2" id="KW-1185">Reference proteome</keyword>
<dbReference type="EMBL" id="ABYI02000018">
    <property type="protein sequence ID" value="EEG75081.1"/>
    <property type="molecule type" value="Genomic_DNA"/>
</dbReference>
<reference evidence="1" key="1">
    <citation type="submission" date="2009-02" db="EMBL/GenBank/DDBJ databases">
        <authorList>
            <person name="Fulton L."/>
            <person name="Clifton S."/>
            <person name="Fulton B."/>
            <person name="Xu J."/>
            <person name="Minx P."/>
            <person name="Pepin K.H."/>
            <person name="Johnson M."/>
            <person name="Bhonagiri V."/>
            <person name="Nash W.E."/>
            <person name="Mardis E.R."/>
            <person name="Wilson R.K."/>
        </authorList>
    </citation>
    <scope>NUCLEOTIDE SEQUENCE [LARGE SCALE GENOMIC DNA]</scope>
    <source>
        <strain evidence="1">DSM 15053</strain>
    </source>
</reference>
<accession>C0BZ03</accession>
<gene>
    <name evidence="1" type="ORF">CLOHYLEM_05042</name>
</gene>
<dbReference type="Proteomes" id="UP000004893">
    <property type="component" value="Unassembled WGS sequence"/>
</dbReference>
<dbReference type="AlphaFoldDB" id="C0BZ03"/>
<evidence type="ECO:0000313" key="1">
    <source>
        <dbReference type="EMBL" id="EEG75081.1"/>
    </source>
</evidence>